<reference evidence="4 6" key="2">
    <citation type="submission" date="2019-08" db="EMBL/GenBank/DDBJ databases">
        <title>Deep-cultivation of Planctomycetes and their phenomic and genomic characterization uncovers novel biology.</title>
        <authorList>
            <person name="Wiegand S."/>
            <person name="Jogler M."/>
            <person name="Boedeker C."/>
            <person name="Pinto D."/>
            <person name="Vollmers J."/>
            <person name="Rivas-Marin E."/>
            <person name="Kohn T."/>
            <person name="Peeters S.H."/>
            <person name="Heuer A."/>
            <person name="Rast P."/>
            <person name="Oberbeckmann S."/>
            <person name="Bunk B."/>
            <person name="Jeske O."/>
            <person name="Meyerdierks A."/>
            <person name="Storesund J.E."/>
            <person name="Kallscheuer N."/>
            <person name="Luecker S."/>
            <person name="Lage O.M."/>
            <person name="Pohl T."/>
            <person name="Merkel B.J."/>
            <person name="Hornburger P."/>
            <person name="Mueller R.-W."/>
            <person name="Bruemmer F."/>
            <person name="Labrenz M."/>
            <person name="Spormann A.M."/>
            <person name="Op den Camp H."/>
            <person name="Overmann J."/>
            <person name="Amann R."/>
            <person name="Jetten M.S.M."/>
            <person name="Mascher T."/>
            <person name="Medema M.H."/>
            <person name="Devos D.P."/>
            <person name="Kaster A.-K."/>
            <person name="Ovreas L."/>
            <person name="Rohde M."/>
            <person name="Galperin M.Y."/>
            <person name="Jogler C."/>
        </authorList>
    </citation>
    <scope>NUCLEOTIDE SEQUENCE [LARGE SCALE GENOMIC DNA]</scope>
    <source>
        <strain evidence="4 6">DSM 8797</strain>
    </source>
</reference>
<dbReference type="InterPro" id="IPR045584">
    <property type="entry name" value="Pilin-like"/>
</dbReference>
<evidence type="ECO:0000313" key="5">
    <source>
        <dbReference type="Proteomes" id="UP000263642"/>
    </source>
</evidence>
<dbReference type="RefSeq" id="WP_044240370.1">
    <property type="nucleotide sequence ID" value="NZ_CAXAST010000005.1"/>
</dbReference>
<proteinExistence type="predicted"/>
<reference evidence="3 5" key="1">
    <citation type="journal article" date="2018" name="Nat. Biotechnol.">
        <title>A standardized bacterial taxonomy based on genome phylogeny substantially revises the tree of life.</title>
        <authorList>
            <person name="Parks D.H."/>
            <person name="Chuvochina M."/>
            <person name="Waite D.W."/>
            <person name="Rinke C."/>
            <person name="Skarshewski A."/>
            <person name="Chaumeil P.A."/>
            <person name="Hugenholtz P."/>
        </authorList>
    </citation>
    <scope>NUCLEOTIDE SEQUENCE [LARGE SCALE GENOMIC DNA]</scope>
    <source>
        <strain evidence="3">UBA9375</strain>
    </source>
</reference>
<dbReference type="InterPro" id="IPR027558">
    <property type="entry name" value="Pre_pil_HX9DG_C"/>
</dbReference>
<evidence type="ECO:0000313" key="3">
    <source>
        <dbReference type="EMBL" id="HCO26620.1"/>
    </source>
</evidence>
<evidence type="ECO:0000256" key="1">
    <source>
        <dbReference type="SAM" id="Phobius"/>
    </source>
</evidence>
<keyword evidence="1" id="KW-0472">Membrane</keyword>
<evidence type="ECO:0000313" key="4">
    <source>
        <dbReference type="EMBL" id="QEG19798.1"/>
    </source>
</evidence>
<accession>A0A517XJU1</accession>
<dbReference type="Proteomes" id="UP000322887">
    <property type="component" value="Chromosome"/>
</dbReference>
<dbReference type="NCBIfam" id="TIGR04294">
    <property type="entry name" value="pre_pil_HX9DG"/>
    <property type="match status" value="1"/>
</dbReference>
<dbReference type="NCBIfam" id="TIGR02532">
    <property type="entry name" value="IV_pilin_GFxxxE"/>
    <property type="match status" value="1"/>
</dbReference>
<dbReference type="EMBL" id="CP042910">
    <property type="protein sequence ID" value="QEG19798.1"/>
    <property type="molecule type" value="Genomic_DNA"/>
</dbReference>
<dbReference type="SUPFAM" id="SSF54523">
    <property type="entry name" value="Pili subunits"/>
    <property type="match status" value="1"/>
</dbReference>
<organism evidence="3 5">
    <name type="scientific">Gimesia maris</name>
    <dbReference type="NCBI Taxonomy" id="122"/>
    <lineage>
        <taxon>Bacteria</taxon>
        <taxon>Pseudomonadati</taxon>
        <taxon>Planctomycetota</taxon>
        <taxon>Planctomycetia</taxon>
        <taxon>Planctomycetales</taxon>
        <taxon>Planctomycetaceae</taxon>
        <taxon>Gimesia</taxon>
    </lineage>
</organism>
<sequence length="336" mass="35750">MLSRHKLRIRGFTLIELLVVIAIIAILIALLLPAVQQAREAARRSTCKNQLKQIGLALHNYHDNYLRFPIGEQFGRIRPNWRAPILPFLDQAPAYNQMNFDISTTVGGFMSENSGGSYGYGTGAGTNEVLKTLRVPVYNCPSSPFSNSSNENGMNNYDQGQTMDYVGIAGATPAPGSSSGSCSVTGAGYGNGTFCNNGLLAPNESFRIRDVKDGTSNTMIVAEQSGQVNGKDCRSNYYGGWSGIGTTSKMPSLGSGSAWGSGTTTVMYSINSFWTSGAPTEASAPYGANTVLNSFHTGGTHVLLTDGAVRFVSENIDFSTLANLASKNDGNVLGEF</sequence>
<evidence type="ECO:0000313" key="6">
    <source>
        <dbReference type="Proteomes" id="UP000322887"/>
    </source>
</evidence>
<evidence type="ECO:0000259" key="2">
    <source>
        <dbReference type="Pfam" id="PF07596"/>
    </source>
</evidence>
<dbReference type="AlphaFoldDB" id="A0A3D3RG79"/>
<keyword evidence="1" id="KW-0812">Transmembrane</keyword>
<dbReference type="Pfam" id="PF07963">
    <property type="entry name" value="N_methyl"/>
    <property type="match status" value="1"/>
</dbReference>
<dbReference type="PANTHER" id="PTHR30093">
    <property type="entry name" value="GENERAL SECRETION PATHWAY PROTEIN G"/>
    <property type="match status" value="1"/>
</dbReference>
<dbReference type="Gene3D" id="3.30.700.10">
    <property type="entry name" value="Glycoprotein, Type 4 Pilin"/>
    <property type="match status" value="1"/>
</dbReference>
<name>A0A3D3RG79_9PLAN</name>
<dbReference type="Pfam" id="PF07596">
    <property type="entry name" value="SBP_bac_10"/>
    <property type="match status" value="1"/>
</dbReference>
<dbReference type="EMBL" id="DQAY01000165">
    <property type="protein sequence ID" value="HCO26620.1"/>
    <property type="molecule type" value="Genomic_DNA"/>
</dbReference>
<dbReference type="PANTHER" id="PTHR30093:SF2">
    <property type="entry name" value="TYPE II SECRETION SYSTEM PROTEIN H"/>
    <property type="match status" value="1"/>
</dbReference>
<dbReference type="Proteomes" id="UP000263642">
    <property type="component" value="Unassembled WGS sequence"/>
</dbReference>
<keyword evidence="1" id="KW-1133">Transmembrane helix</keyword>
<dbReference type="InterPro" id="IPR011453">
    <property type="entry name" value="DUF1559"/>
</dbReference>
<keyword evidence="6" id="KW-1185">Reference proteome</keyword>
<protein>
    <submittedName>
        <fullName evidence="3">Prepilin-type cleavage/methylation domain-containing protein</fullName>
    </submittedName>
    <submittedName>
        <fullName evidence="4">Type II secretion system protein G</fullName>
    </submittedName>
</protein>
<accession>A0A3D3RG79</accession>
<feature type="transmembrane region" description="Helical" evidence="1">
    <location>
        <begin position="12"/>
        <end position="35"/>
    </location>
</feature>
<gene>
    <name evidence="4" type="primary">xcpT_57</name>
    <name evidence="3" type="ORF">DIT97_27745</name>
    <name evidence="4" type="ORF">GmarT_57050</name>
</gene>
<dbReference type="InterPro" id="IPR012902">
    <property type="entry name" value="N_methyl_site"/>
</dbReference>
<dbReference type="GeneID" id="98650128"/>
<dbReference type="PROSITE" id="PS00409">
    <property type="entry name" value="PROKAR_NTER_METHYL"/>
    <property type="match status" value="1"/>
</dbReference>
<feature type="domain" description="DUF1559" evidence="2">
    <location>
        <begin position="36"/>
        <end position="318"/>
    </location>
</feature>